<evidence type="ECO:0000313" key="1">
    <source>
        <dbReference type="EMBL" id="SET96274.1"/>
    </source>
</evidence>
<dbReference type="STRING" id="460384.SAMN05216313_12185"/>
<reference evidence="2" key="1">
    <citation type="submission" date="2016-10" db="EMBL/GenBank/DDBJ databases">
        <authorList>
            <person name="Varghese N."/>
            <person name="Submissions S."/>
        </authorList>
    </citation>
    <scope>NUCLEOTIDE SEQUENCE [LARGE SCALE GENOMIC DNA]</scope>
    <source>
        <strain evidence="2">NLAE-zl-G277</strain>
    </source>
</reference>
<sequence length="93" mass="10304">MNYEDYIEQGLNGEAPLKLILRGSIQNSGNEKVGVVSVAYATLDKRLAESKIRELAAENPSHYYMVYSVPLDVDLTTLSHYPSIAISGDDLRD</sequence>
<organism evidence="1 2">
    <name type="scientific">Enterocloster lavalensis</name>
    <dbReference type="NCBI Taxonomy" id="460384"/>
    <lineage>
        <taxon>Bacteria</taxon>
        <taxon>Bacillati</taxon>
        <taxon>Bacillota</taxon>
        <taxon>Clostridia</taxon>
        <taxon>Lachnospirales</taxon>
        <taxon>Lachnospiraceae</taxon>
        <taxon>Enterocloster</taxon>
    </lineage>
</organism>
<protein>
    <submittedName>
        <fullName evidence="1">Uncharacterized protein</fullName>
    </submittedName>
</protein>
<keyword evidence="2" id="KW-1185">Reference proteome</keyword>
<dbReference type="AlphaFoldDB" id="A0A1I0IGT2"/>
<proteinExistence type="predicted"/>
<dbReference type="EMBL" id="FOIM01000021">
    <property type="protein sequence ID" value="SET96274.1"/>
    <property type="molecule type" value="Genomic_DNA"/>
</dbReference>
<dbReference type="RefSeq" id="WP_092367143.1">
    <property type="nucleotide sequence ID" value="NZ_FOIM01000021.1"/>
</dbReference>
<accession>A0A1I0IGT2</accession>
<gene>
    <name evidence="1" type="ORF">SAMN05216313_12185</name>
</gene>
<evidence type="ECO:0000313" key="2">
    <source>
        <dbReference type="Proteomes" id="UP000198508"/>
    </source>
</evidence>
<dbReference type="Proteomes" id="UP000198508">
    <property type="component" value="Unassembled WGS sequence"/>
</dbReference>
<name>A0A1I0IGT2_9FIRM</name>